<evidence type="ECO:0000313" key="1">
    <source>
        <dbReference type="EMBL" id="GAA4124038.1"/>
    </source>
</evidence>
<reference evidence="2" key="1">
    <citation type="journal article" date="2019" name="Int. J. Syst. Evol. Microbiol.">
        <title>The Global Catalogue of Microorganisms (GCM) 10K type strain sequencing project: providing services to taxonomists for standard genome sequencing and annotation.</title>
        <authorList>
            <consortium name="The Broad Institute Genomics Platform"/>
            <consortium name="The Broad Institute Genome Sequencing Center for Infectious Disease"/>
            <person name="Wu L."/>
            <person name="Ma J."/>
        </authorList>
    </citation>
    <scope>NUCLEOTIDE SEQUENCE [LARGE SCALE GENOMIC DNA]</scope>
    <source>
        <strain evidence="2">JCM 16703</strain>
    </source>
</reference>
<dbReference type="SUPFAM" id="SSF51735">
    <property type="entry name" value="NAD(P)-binding Rossmann-fold domains"/>
    <property type="match status" value="1"/>
</dbReference>
<dbReference type="PANTHER" id="PTHR44656">
    <property type="entry name" value="DEHYDROGENASE/REDUCTASE SDR FAMILY MEMBER 12"/>
    <property type="match status" value="1"/>
</dbReference>
<dbReference type="Gene3D" id="3.40.50.720">
    <property type="entry name" value="NAD(P)-binding Rossmann-like Domain"/>
    <property type="match status" value="1"/>
</dbReference>
<gene>
    <name evidence="1" type="ORF">GCM10022215_31340</name>
</gene>
<dbReference type="InterPro" id="IPR002347">
    <property type="entry name" value="SDR_fam"/>
</dbReference>
<accession>A0ABP7XQQ5</accession>
<dbReference type="InterPro" id="IPR052992">
    <property type="entry name" value="SDR_member_12"/>
</dbReference>
<sequence length="334" mass="35845">MPVTALVDAALDRSIVGGYTRIGSALRRRWWPADPEPGSLRGRRIVVTGATSGIGEAAASGLARLGATVHLLGRNPDKVGASAEALRRAQPDAEIEEEICDLADLDAVQAWALGLRDRVPALHGVLHNAGLMTPERTETAQGHEATLAVHVLAPHLMTALLLDPLRAAHGSSVVWMSSGGMYGARLHADDADDLEYRVGRYDAVQAYARTKRMQVVLADAWAQSLRAAGAGDVRVESMHPGWVATPGVSQHLPTFEKVTRPLLRGPADGADTAVWLLATRPMSRPGHFWHDRVQRPTTFGWERGHDPVAVAALIDYVEKATGEPIGVPSPTDRD</sequence>
<dbReference type="Pfam" id="PF00106">
    <property type="entry name" value="adh_short"/>
    <property type="match status" value="1"/>
</dbReference>
<dbReference type="PANTHER" id="PTHR44656:SF7">
    <property type="entry name" value="DEHYDROGENASE_REDUCTASE SDR FAMILY MEMBER 12"/>
    <property type="match status" value="1"/>
</dbReference>
<dbReference type="PRINTS" id="PR00081">
    <property type="entry name" value="GDHRDH"/>
</dbReference>
<keyword evidence="2" id="KW-1185">Reference proteome</keyword>
<name>A0ABP7XQQ5_9ACTN</name>
<evidence type="ECO:0000313" key="2">
    <source>
        <dbReference type="Proteomes" id="UP001501495"/>
    </source>
</evidence>
<comment type="caution">
    <text evidence="1">The sequence shown here is derived from an EMBL/GenBank/DDBJ whole genome shotgun (WGS) entry which is preliminary data.</text>
</comment>
<organism evidence="1 2">
    <name type="scientific">Nocardioides fonticola</name>
    <dbReference type="NCBI Taxonomy" id="450363"/>
    <lineage>
        <taxon>Bacteria</taxon>
        <taxon>Bacillati</taxon>
        <taxon>Actinomycetota</taxon>
        <taxon>Actinomycetes</taxon>
        <taxon>Propionibacteriales</taxon>
        <taxon>Nocardioidaceae</taxon>
        <taxon>Nocardioides</taxon>
    </lineage>
</organism>
<proteinExistence type="predicted"/>
<evidence type="ECO:0008006" key="3">
    <source>
        <dbReference type="Google" id="ProtNLM"/>
    </source>
</evidence>
<dbReference type="InterPro" id="IPR036291">
    <property type="entry name" value="NAD(P)-bd_dom_sf"/>
</dbReference>
<dbReference type="Proteomes" id="UP001501495">
    <property type="component" value="Unassembled WGS sequence"/>
</dbReference>
<protein>
    <recommendedName>
        <fullName evidence="3">Dehydrogenase</fullName>
    </recommendedName>
</protein>
<dbReference type="RefSeq" id="WP_344734397.1">
    <property type="nucleotide sequence ID" value="NZ_BAAAZH010000024.1"/>
</dbReference>
<dbReference type="EMBL" id="BAAAZH010000024">
    <property type="protein sequence ID" value="GAA4124038.1"/>
    <property type="molecule type" value="Genomic_DNA"/>
</dbReference>